<dbReference type="PANTHER" id="PTHR46124">
    <property type="entry name" value="D-AMINOACYL-TRNA DEACYLASE"/>
    <property type="match status" value="1"/>
</dbReference>
<reference evidence="1" key="1">
    <citation type="journal article" date="2014" name="Front. Microbiol.">
        <title>High frequency of phylogenetically diverse reductive dehalogenase-homologous genes in deep subseafloor sedimentary metagenomes.</title>
        <authorList>
            <person name="Kawai M."/>
            <person name="Futagami T."/>
            <person name="Toyoda A."/>
            <person name="Takaki Y."/>
            <person name="Nishi S."/>
            <person name="Hori S."/>
            <person name="Arai W."/>
            <person name="Tsubouchi T."/>
            <person name="Morono Y."/>
            <person name="Uchiyama I."/>
            <person name="Ito T."/>
            <person name="Fujiyama A."/>
            <person name="Inagaki F."/>
            <person name="Takami H."/>
        </authorList>
    </citation>
    <scope>NUCLEOTIDE SEQUENCE</scope>
    <source>
        <strain evidence="1">Expedition CK06-06</strain>
    </source>
</reference>
<evidence type="ECO:0008006" key="2">
    <source>
        <dbReference type="Google" id="ProtNLM"/>
    </source>
</evidence>
<dbReference type="AlphaFoldDB" id="X1G169"/>
<dbReference type="InterPro" id="IPR001130">
    <property type="entry name" value="TatD-like"/>
</dbReference>
<name>X1G169_9ZZZZ</name>
<evidence type="ECO:0000313" key="1">
    <source>
        <dbReference type="EMBL" id="GAH51651.1"/>
    </source>
</evidence>
<protein>
    <recommendedName>
        <fullName evidence="2">Xylose isomerase-like TIM barrel domain-containing protein</fullName>
    </recommendedName>
</protein>
<dbReference type="GO" id="GO:0016788">
    <property type="term" value="F:hydrolase activity, acting on ester bonds"/>
    <property type="evidence" value="ECO:0007669"/>
    <property type="project" value="InterPro"/>
</dbReference>
<sequence length="101" mass="11392">LYLTVDQIIKNAHDAGVEKIVAVAMSSISQERVLEIASRHSEVFASLGIHPEEVKMNEKIEVQLNSITELIKKNKQSICAIGEIGHRLKFEPPVILKTRYR</sequence>
<feature type="non-terminal residue" evidence="1">
    <location>
        <position position="1"/>
    </location>
</feature>
<dbReference type="PANTHER" id="PTHR46124:SF2">
    <property type="entry name" value="D-AMINOACYL-TRNA DEACYLASE"/>
    <property type="match status" value="1"/>
</dbReference>
<comment type="caution">
    <text evidence="1">The sequence shown here is derived from an EMBL/GenBank/DDBJ whole genome shotgun (WGS) entry which is preliminary data.</text>
</comment>
<dbReference type="InterPro" id="IPR032466">
    <property type="entry name" value="Metal_Hydrolase"/>
</dbReference>
<proteinExistence type="predicted"/>
<gene>
    <name evidence="1" type="ORF">S03H2_26519</name>
</gene>
<dbReference type="SUPFAM" id="SSF51556">
    <property type="entry name" value="Metallo-dependent hydrolases"/>
    <property type="match status" value="1"/>
</dbReference>
<accession>X1G169</accession>
<organism evidence="1">
    <name type="scientific">marine sediment metagenome</name>
    <dbReference type="NCBI Taxonomy" id="412755"/>
    <lineage>
        <taxon>unclassified sequences</taxon>
        <taxon>metagenomes</taxon>
        <taxon>ecological metagenomes</taxon>
    </lineage>
</organism>
<dbReference type="Gene3D" id="3.20.20.140">
    <property type="entry name" value="Metal-dependent hydrolases"/>
    <property type="match status" value="1"/>
</dbReference>
<dbReference type="Pfam" id="PF01026">
    <property type="entry name" value="TatD_DNase"/>
    <property type="match status" value="1"/>
</dbReference>
<dbReference type="EMBL" id="BARU01015417">
    <property type="protein sequence ID" value="GAH51651.1"/>
    <property type="molecule type" value="Genomic_DNA"/>
</dbReference>